<comment type="similarity">
    <text evidence="1">Belongs to the UDP-glycosyltransferase family.</text>
</comment>
<reference evidence="4 5" key="1">
    <citation type="submission" date="2020-10" db="EMBL/GenBank/DDBJ databases">
        <title>Streptomyces ferrugineus complate genome analysis.</title>
        <authorList>
            <person name="Anwar N."/>
        </authorList>
    </citation>
    <scope>NUCLEOTIDE SEQUENCE [LARGE SCALE GENOMIC DNA]</scope>
    <source>
        <strain evidence="4 5">CCTCC AA2014009</strain>
    </source>
</reference>
<dbReference type="Pfam" id="PF06722">
    <property type="entry name" value="EryCIII-like_C"/>
    <property type="match status" value="1"/>
</dbReference>
<evidence type="ECO:0000256" key="1">
    <source>
        <dbReference type="ARBA" id="ARBA00009995"/>
    </source>
</evidence>
<dbReference type="SUPFAM" id="SSF53756">
    <property type="entry name" value="UDP-Glycosyltransferase/glycogen phosphorylase"/>
    <property type="match status" value="1"/>
</dbReference>
<evidence type="ECO:0000256" key="2">
    <source>
        <dbReference type="ARBA" id="ARBA00022679"/>
    </source>
</evidence>
<feature type="domain" description="Erythromycin biosynthesis protein CIII-like C-terminal" evidence="3">
    <location>
        <begin position="257"/>
        <end position="369"/>
    </location>
</feature>
<evidence type="ECO:0000259" key="3">
    <source>
        <dbReference type="Pfam" id="PF06722"/>
    </source>
</evidence>
<dbReference type="InterPro" id="IPR006326">
    <property type="entry name" value="UDPGT_MGT-like"/>
</dbReference>
<evidence type="ECO:0000313" key="5">
    <source>
        <dbReference type="Proteomes" id="UP000594205"/>
    </source>
</evidence>
<gene>
    <name evidence="4" type="ORF">IM697_37640</name>
</gene>
<dbReference type="RefSeq" id="WP_194040948.1">
    <property type="nucleotide sequence ID" value="NZ_CP063373.1"/>
</dbReference>
<dbReference type="Proteomes" id="UP000594205">
    <property type="component" value="Chromosome"/>
</dbReference>
<protein>
    <recommendedName>
        <fullName evidence="3">Erythromycin biosynthesis protein CIII-like C-terminal domain-containing protein</fullName>
    </recommendedName>
</protein>
<dbReference type="CDD" id="cd03784">
    <property type="entry name" value="GT1_Gtf-like"/>
    <property type="match status" value="1"/>
</dbReference>
<dbReference type="AlphaFoldDB" id="A0A7M2SIZ3"/>
<dbReference type="Gene3D" id="3.40.50.2000">
    <property type="entry name" value="Glycogen Phosphorylase B"/>
    <property type="match status" value="2"/>
</dbReference>
<dbReference type="GO" id="GO:0016758">
    <property type="term" value="F:hexosyltransferase activity"/>
    <property type="evidence" value="ECO:0007669"/>
    <property type="project" value="InterPro"/>
</dbReference>
<dbReference type="PANTHER" id="PTHR48050">
    <property type="entry name" value="STEROL 3-BETA-GLUCOSYLTRANSFERASE"/>
    <property type="match status" value="1"/>
</dbReference>
<dbReference type="GO" id="GO:0017000">
    <property type="term" value="P:antibiotic biosynthetic process"/>
    <property type="evidence" value="ECO:0007669"/>
    <property type="project" value="UniProtKB-ARBA"/>
</dbReference>
<dbReference type="InterPro" id="IPR010610">
    <property type="entry name" value="EryCIII-like_C"/>
</dbReference>
<dbReference type="KEGG" id="sfeu:IM697_37640"/>
<keyword evidence="2" id="KW-0808">Transferase</keyword>
<dbReference type="InterPro" id="IPR050426">
    <property type="entry name" value="Glycosyltransferase_28"/>
</dbReference>
<dbReference type="InterPro" id="IPR002213">
    <property type="entry name" value="UDP_glucos_trans"/>
</dbReference>
<dbReference type="PANTHER" id="PTHR48050:SF13">
    <property type="entry name" value="STEROL 3-BETA-GLUCOSYLTRANSFERASE UGT80A2"/>
    <property type="match status" value="1"/>
</dbReference>
<keyword evidence="5" id="KW-1185">Reference proteome</keyword>
<name>A0A7M2SIZ3_9ACTN</name>
<dbReference type="NCBIfam" id="TIGR01426">
    <property type="entry name" value="MGT"/>
    <property type="match status" value="1"/>
</dbReference>
<dbReference type="FunFam" id="3.40.50.2000:FF:000072">
    <property type="entry name" value="Glycosyl transferase"/>
    <property type="match status" value="1"/>
</dbReference>
<sequence length="404" mass="43690">MSGSGRHFAFFNIPATGHLVPTLGVVEELVRRGHRVTYAATEAYADLVASTGATVLPYTSSIDPQTIVPAGAEDWLARVLLGNVREGAATAPVFEEHFRGDLPDLLAYDISVQFLGGVLTRKWDRPGVKFYSVSPTNRSIPREAVGPAYDRIEAELREFASAHGVPDVSFDELVDDPRALNLVSVPRAFQYRQETFEADRFAFVGPCLREGDLAGGWEPPASGRPVVLISLGTSFNAQPEFFRMCVAAFEGLPWHTVLITGPGVDRAALGPLPEHVEVHPWLPLQAVLAHTAVFVCHGGWGTVMQSLYADTPMVVVPQVGETDQLAHQLVELNLGRVLPRDEVTAALLRDAVAAVDGDQAVRESVTRMGKHVRDAGGAMRAADAMLAHLDRHEHRHERGGAAAA</sequence>
<organism evidence="4 5">
    <name type="scientific">Streptomyces ferrugineus</name>
    <dbReference type="NCBI Taxonomy" id="1413221"/>
    <lineage>
        <taxon>Bacteria</taxon>
        <taxon>Bacillati</taxon>
        <taxon>Actinomycetota</taxon>
        <taxon>Actinomycetes</taxon>
        <taxon>Kitasatosporales</taxon>
        <taxon>Streptomycetaceae</taxon>
        <taxon>Streptomyces</taxon>
    </lineage>
</organism>
<dbReference type="GO" id="GO:0008194">
    <property type="term" value="F:UDP-glycosyltransferase activity"/>
    <property type="evidence" value="ECO:0007669"/>
    <property type="project" value="InterPro"/>
</dbReference>
<evidence type="ECO:0000313" key="4">
    <source>
        <dbReference type="EMBL" id="QOV35715.1"/>
    </source>
</evidence>
<dbReference type="EMBL" id="CP063373">
    <property type="protein sequence ID" value="QOV35715.1"/>
    <property type="molecule type" value="Genomic_DNA"/>
</dbReference>
<accession>A0A7M2SIZ3</accession>
<proteinExistence type="inferred from homology"/>